<accession>A0ABW3SRZ8</accession>
<dbReference type="InterPro" id="IPR000595">
    <property type="entry name" value="cNMP-bd_dom"/>
</dbReference>
<evidence type="ECO:0000256" key="1">
    <source>
        <dbReference type="ARBA" id="ARBA00023015"/>
    </source>
</evidence>
<organism evidence="6 7">
    <name type="scientific">Pontibacter rugosus</name>
    <dbReference type="NCBI Taxonomy" id="1745966"/>
    <lineage>
        <taxon>Bacteria</taxon>
        <taxon>Pseudomonadati</taxon>
        <taxon>Bacteroidota</taxon>
        <taxon>Cytophagia</taxon>
        <taxon>Cytophagales</taxon>
        <taxon>Hymenobacteraceae</taxon>
        <taxon>Pontibacter</taxon>
    </lineage>
</organism>
<evidence type="ECO:0000259" key="5">
    <source>
        <dbReference type="PROSITE" id="PS51063"/>
    </source>
</evidence>
<keyword evidence="1" id="KW-0805">Transcription regulation</keyword>
<sequence>MSIRPAFISDPQLLDELEQHGKVQLFEPGQSLIEPGQHIKIVPIILQGSVKVMRTDGEGHDLLLYYIEGGETCAVSLTCCSTSSPSEIKAVAEERTQVLAVPVRKHEEWMNTFRQWKDFVAQTYQKRFQELLHAIDDVAFKKMDERLLKYLVLKSKQLKTLELSITHQEIASELGTSREVISRLLKQLENRKLVELERNRILVRHNLESFLEQFASS</sequence>
<name>A0ABW3SRZ8_9BACT</name>
<dbReference type="Gene3D" id="1.10.10.10">
    <property type="entry name" value="Winged helix-like DNA-binding domain superfamily/Winged helix DNA-binding domain"/>
    <property type="match status" value="1"/>
</dbReference>
<dbReference type="PROSITE" id="PS50042">
    <property type="entry name" value="CNMP_BINDING_3"/>
    <property type="match status" value="1"/>
</dbReference>
<dbReference type="Proteomes" id="UP001597094">
    <property type="component" value="Unassembled WGS sequence"/>
</dbReference>
<dbReference type="PANTHER" id="PTHR24567">
    <property type="entry name" value="CRP FAMILY TRANSCRIPTIONAL REGULATORY PROTEIN"/>
    <property type="match status" value="1"/>
</dbReference>
<dbReference type="SUPFAM" id="SSF46785">
    <property type="entry name" value="Winged helix' DNA-binding domain"/>
    <property type="match status" value="1"/>
</dbReference>
<evidence type="ECO:0000313" key="6">
    <source>
        <dbReference type="EMBL" id="MFD1187669.1"/>
    </source>
</evidence>
<keyword evidence="7" id="KW-1185">Reference proteome</keyword>
<reference evidence="7" key="1">
    <citation type="journal article" date="2019" name="Int. J. Syst. Evol. Microbiol.">
        <title>The Global Catalogue of Microorganisms (GCM) 10K type strain sequencing project: providing services to taxonomists for standard genome sequencing and annotation.</title>
        <authorList>
            <consortium name="The Broad Institute Genomics Platform"/>
            <consortium name="The Broad Institute Genome Sequencing Center for Infectious Disease"/>
            <person name="Wu L."/>
            <person name="Ma J."/>
        </authorList>
    </citation>
    <scope>NUCLEOTIDE SEQUENCE [LARGE SCALE GENOMIC DNA]</scope>
    <source>
        <strain evidence="7">JCM 31319</strain>
    </source>
</reference>
<feature type="domain" description="Cyclic nucleotide-binding" evidence="4">
    <location>
        <begin position="12"/>
        <end position="101"/>
    </location>
</feature>
<dbReference type="PRINTS" id="PR00034">
    <property type="entry name" value="HTHCRP"/>
</dbReference>
<evidence type="ECO:0000256" key="2">
    <source>
        <dbReference type="ARBA" id="ARBA00023125"/>
    </source>
</evidence>
<dbReference type="CDD" id="cd00038">
    <property type="entry name" value="CAP_ED"/>
    <property type="match status" value="1"/>
</dbReference>
<dbReference type="CDD" id="cd00092">
    <property type="entry name" value="HTH_CRP"/>
    <property type="match status" value="1"/>
</dbReference>
<dbReference type="RefSeq" id="WP_377529704.1">
    <property type="nucleotide sequence ID" value="NZ_JBHTLD010000163.1"/>
</dbReference>
<evidence type="ECO:0000259" key="4">
    <source>
        <dbReference type="PROSITE" id="PS50042"/>
    </source>
</evidence>
<dbReference type="PROSITE" id="PS51063">
    <property type="entry name" value="HTH_CRP_2"/>
    <property type="match status" value="1"/>
</dbReference>
<evidence type="ECO:0000256" key="3">
    <source>
        <dbReference type="ARBA" id="ARBA00023163"/>
    </source>
</evidence>
<feature type="domain" description="HTH crp-type" evidence="5">
    <location>
        <begin position="141"/>
        <end position="208"/>
    </location>
</feature>
<dbReference type="Pfam" id="PF00027">
    <property type="entry name" value="cNMP_binding"/>
    <property type="match status" value="1"/>
</dbReference>
<dbReference type="InterPro" id="IPR012318">
    <property type="entry name" value="HTH_CRP"/>
</dbReference>
<dbReference type="SMART" id="SM00419">
    <property type="entry name" value="HTH_CRP"/>
    <property type="match status" value="1"/>
</dbReference>
<protein>
    <submittedName>
        <fullName evidence="6">Crp/Fnr family transcriptional regulator</fullName>
    </submittedName>
</protein>
<keyword evidence="2" id="KW-0238">DNA-binding</keyword>
<dbReference type="InterPro" id="IPR018490">
    <property type="entry name" value="cNMP-bd_dom_sf"/>
</dbReference>
<dbReference type="SUPFAM" id="SSF51206">
    <property type="entry name" value="cAMP-binding domain-like"/>
    <property type="match status" value="1"/>
</dbReference>
<evidence type="ECO:0000313" key="7">
    <source>
        <dbReference type="Proteomes" id="UP001597094"/>
    </source>
</evidence>
<dbReference type="InterPro" id="IPR036390">
    <property type="entry name" value="WH_DNA-bd_sf"/>
</dbReference>
<keyword evidence="3" id="KW-0804">Transcription</keyword>
<proteinExistence type="predicted"/>
<dbReference type="InterPro" id="IPR014710">
    <property type="entry name" value="RmlC-like_jellyroll"/>
</dbReference>
<dbReference type="InterPro" id="IPR036388">
    <property type="entry name" value="WH-like_DNA-bd_sf"/>
</dbReference>
<dbReference type="InterPro" id="IPR050397">
    <property type="entry name" value="Env_Response_Regulators"/>
</dbReference>
<dbReference type="Gene3D" id="2.60.120.10">
    <property type="entry name" value="Jelly Rolls"/>
    <property type="match status" value="1"/>
</dbReference>
<dbReference type="PANTHER" id="PTHR24567:SF26">
    <property type="entry name" value="REGULATORY PROTEIN YEIL"/>
    <property type="match status" value="1"/>
</dbReference>
<dbReference type="Pfam" id="PF13545">
    <property type="entry name" value="HTH_Crp_2"/>
    <property type="match status" value="1"/>
</dbReference>
<gene>
    <name evidence="6" type="ORF">ACFQ2O_15745</name>
</gene>
<comment type="caution">
    <text evidence="6">The sequence shown here is derived from an EMBL/GenBank/DDBJ whole genome shotgun (WGS) entry which is preliminary data.</text>
</comment>
<dbReference type="EMBL" id="JBHTLD010000163">
    <property type="protein sequence ID" value="MFD1187669.1"/>
    <property type="molecule type" value="Genomic_DNA"/>
</dbReference>